<evidence type="ECO:0000313" key="1">
    <source>
        <dbReference type="EMBL" id="JAD39976.1"/>
    </source>
</evidence>
<dbReference type="AlphaFoldDB" id="A0A0A8ZMF0"/>
<dbReference type="EMBL" id="GBRH01257919">
    <property type="protein sequence ID" value="JAD39976.1"/>
    <property type="molecule type" value="Transcribed_RNA"/>
</dbReference>
<organism evidence="1">
    <name type="scientific">Arundo donax</name>
    <name type="common">Giant reed</name>
    <name type="synonym">Donax arundinaceus</name>
    <dbReference type="NCBI Taxonomy" id="35708"/>
    <lineage>
        <taxon>Eukaryota</taxon>
        <taxon>Viridiplantae</taxon>
        <taxon>Streptophyta</taxon>
        <taxon>Embryophyta</taxon>
        <taxon>Tracheophyta</taxon>
        <taxon>Spermatophyta</taxon>
        <taxon>Magnoliopsida</taxon>
        <taxon>Liliopsida</taxon>
        <taxon>Poales</taxon>
        <taxon>Poaceae</taxon>
        <taxon>PACMAD clade</taxon>
        <taxon>Arundinoideae</taxon>
        <taxon>Arundineae</taxon>
        <taxon>Arundo</taxon>
    </lineage>
</organism>
<accession>A0A0A8ZMF0</accession>
<name>A0A0A8ZMF0_ARUDO</name>
<protein>
    <submittedName>
        <fullName evidence="1">Uncharacterized protein</fullName>
    </submittedName>
</protein>
<reference evidence="1" key="2">
    <citation type="journal article" date="2015" name="Data Brief">
        <title>Shoot transcriptome of the giant reed, Arundo donax.</title>
        <authorList>
            <person name="Barrero R.A."/>
            <person name="Guerrero F.D."/>
            <person name="Moolhuijzen P."/>
            <person name="Goolsby J.A."/>
            <person name="Tidwell J."/>
            <person name="Bellgard S.E."/>
            <person name="Bellgard M.I."/>
        </authorList>
    </citation>
    <scope>NUCLEOTIDE SEQUENCE</scope>
    <source>
        <tissue evidence="1">Shoot tissue taken approximately 20 cm above the soil surface</tissue>
    </source>
</reference>
<reference evidence="1" key="1">
    <citation type="submission" date="2014-09" db="EMBL/GenBank/DDBJ databases">
        <authorList>
            <person name="Magalhaes I.L.F."/>
            <person name="Oliveira U."/>
            <person name="Santos F.R."/>
            <person name="Vidigal T.H.D.A."/>
            <person name="Brescovit A.D."/>
            <person name="Santos A.J."/>
        </authorList>
    </citation>
    <scope>NUCLEOTIDE SEQUENCE</scope>
    <source>
        <tissue evidence="1">Shoot tissue taken approximately 20 cm above the soil surface</tissue>
    </source>
</reference>
<proteinExistence type="predicted"/>
<sequence length="20" mass="2192">MKNDALGNNIFVCSLKYASC</sequence>